<sequence>MGRLPKYINLSAYDGHAVKTLVGYIQNDDQRSITLSFYALADLIDLSRSLLMLGLLEQLEHILVEIASQKTDYLIQALIIVGSERSIFGGITARQKIERIAATKFQDIVQHKLFGHIPPIIFANVISRCDLNVEKEINVVDAAIVWIWQQEKSLISSALVFSRIRSAFLSHGDRNSIRERLRTLPNGEKLRISFSFKLFFFFVI</sequence>
<name>A0A1S0TSH8_LOALO</name>
<dbReference type="Pfam" id="PF07707">
    <property type="entry name" value="BACK"/>
    <property type="match status" value="1"/>
</dbReference>
<dbReference type="EMBL" id="JH712067">
    <property type="protein sequence ID" value="EFO19510.1"/>
    <property type="molecule type" value="Genomic_DNA"/>
</dbReference>
<evidence type="ECO:0000313" key="2">
    <source>
        <dbReference type="EMBL" id="EFO19510.1"/>
    </source>
</evidence>
<proteinExistence type="predicted"/>
<protein>
    <recommendedName>
        <fullName evidence="1">BACK domain-containing protein</fullName>
    </recommendedName>
</protein>
<dbReference type="OMA" id="MIPFIMT"/>
<evidence type="ECO:0000259" key="1">
    <source>
        <dbReference type="Pfam" id="PF07707"/>
    </source>
</evidence>
<dbReference type="CTD" id="9946413"/>
<dbReference type="KEGG" id="loa:LOAG_08983"/>
<dbReference type="InterPro" id="IPR011705">
    <property type="entry name" value="BACK"/>
</dbReference>
<feature type="domain" description="BACK" evidence="1">
    <location>
        <begin position="94"/>
        <end position="171"/>
    </location>
</feature>
<dbReference type="GeneID" id="9946413"/>
<dbReference type="OrthoDB" id="5844508at2759"/>
<reference evidence="2" key="1">
    <citation type="submission" date="2012-04" db="EMBL/GenBank/DDBJ databases">
        <title>The Genome Sequence of Loa loa.</title>
        <authorList>
            <consortium name="The Broad Institute Genome Sequencing Platform"/>
            <consortium name="Broad Institute Genome Sequencing Center for Infectious Disease"/>
            <person name="Nutman T.B."/>
            <person name="Fink D.L."/>
            <person name="Russ C."/>
            <person name="Young S."/>
            <person name="Zeng Q."/>
            <person name="Gargeya S."/>
            <person name="Alvarado L."/>
            <person name="Berlin A."/>
            <person name="Chapman S.B."/>
            <person name="Chen Z."/>
            <person name="Freedman E."/>
            <person name="Gellesch M."/>
            <person name="Goldberg J."/>
            <person name="Griggs A."/>
            <person name="Gujja S."/>
            <person name="Heilman E.R."/>
            <person name="Heiman D."/>
            <person name="Howarth C."/>
            <person name="Mehta T."/>
            <person name="Neiman D."/>
            <person name="Pearson M."/>
            <person name="Roberts A."/>
            <person name="Saif S."/>
            <person name="Shea T."/>
            <person name="Shenoy N."/>
            <person name="Sisk P."/>
            <person name="Stolte C."/>
            <person name="Sykes S."/>
            <person name="White J."/>
            <person name="Yandava C."/>
            <person name="Haas B."/>
            <person name="Henn M.R."/>
            <person name="Nusbaum C."/>
            <person name="Birren B."/>
        </authorList>
    </citation>
    <scope>NUCLEOTIDE SEQUENCE [LARGE SCALE GENOMIC DNA]</scope>
</reference>
<accession>A0A1S0TSH8</accession>
<dbReference type="AlphaFoldDB" id="A0A1S0TSH8"/>
<gene>
    <name evidence="2" type="ORF">LOAG_08983</name>
</gene>
<dbReference type="InParanoid" id="A0A1S0TSH8"/>
<dbReference type="Gene3D" id="1.25.40.420">
    <property type="match status" value="1"/>
</dbReference>
<dbReference type="RefSeq" id="XP_003144560.1">
    <property type="nucleotide sequence ID" value="XM_003144512.1"/>
</dbReference>
<organism evidence="2">
    <name type="scientific">Loa loa</name>
    <name type="common">Eye worm</name>
    <name type="synonym">Filaria loa</name>
    <dbReference type="NCBI Taxonomy" id="7209"/>
    <lineage>
        <taxon>Eukaryota</taxon>
        <taxon>Metazoa</taxon>
        <taxon>Ecdysozoa</taxon>
        <taxon>Nematoda</taxon>
        <taxon>Chromadorea</taxon>
        <taxon>Rhabditida</taxon>
        <taxon>Spirurina</taxon>
        <taxon>Spiruromorpha</taxon>
        <taxon>Filarioidea</taxon>
        <taxon>Onchocercidae</taxon>
        <taxon>Loa</taxon>
    </lineage>
</organism>